<protein>
    <submittedName>
        <fullName evidence="1">Uncharacterized protein</fullName>
    </submittedName>
</protein>
<proteinExistence type="predicted"/>
<name>A0A3G4ZNW8_9VIRU</name>
<reference evidence="1" key="1">
    <citation type="submission" date="2018-10" db="EMBL/GenBank/DDBJ databases">
        <title>Hidden diversity of soil giant viruses.</title>
        <authorList>
            <person name="Schulz F."/>
            <person name="Alteio L."/>
            <person name="Goudeau D."/>
            <person name="Ryan E.M."/>
            <person name="Malmstrom R.R."/>
            <person name="Blanchard J."/>
            <person name="Woyke T."/>
        </authorList>
    </citation>
    <scope>NUCLEOTIDE SEQUENCE</scope>
    <source>
        <strain evidence="1">TEV1</strain>
    </source>
</reference>
<accession>A0A3G4ZNW8</accession>
<dbReference type="EMBL" id="MK071986">
    <property type="protein sequence ID" value="AYV76558.1"/>
    <property type="molecule type" value="Genomic_DNA"/>
</dbReference>
<organism evidence="1">
    <name type="scientific">Terrestrivirus sp</name>
    <dbReference type="NCBI Taxonomy" id="2487775"/>
    <lineage>
        <taxon>Viruses</taxon>
        <taxon>Varidnaviria</taxon>
        <taxon>Bamfordvirae</taxon>
        <taxon>Nucleocytoviricota</taxon>
        <taxon>Megaviricetes</taxon>
        <taxon>Imitervirales</taxon>
        <taxon>Mimiviridae</taxon>
        <taxon>Klosneuvirinae</taxon>
    </lineage>
</organism>
<evidence type="ECO:0000313" key="1">
    <source>
        <dbReference type="EMBL" id="AYV76558.1"/>
    </source>
</evidence>
<gene>
    <name evidence="1" type="ORF">Terrestrivirus8_51</name>
</gene>
<sequence length="97" mass="11658">MESVLTKEKQQNWIFYEEEVKDALNWLPLCDYVDGIRFHVLYRNEITNACKYMIVWINTGDHEISDLTEEEAKHKYDWIIGGRNLNSNKKDDDKFNK</sequence>